<accession>A0A0B6YLX4</accession>
<evidence type="ECO:0000313" key="1">
    <source>
        <dbReference type="EMBL" id="CEK57238.1"/>
    </source>
</evidence>
<dbReference type="EMBL" id="HACG01010373">
    <property type="protein sequence ID" value="CEK57238.1"/>
    <property type="molecule type" value="Transcribed_RNA"/>
</dbReference>
<sequence length="83" mass="9747">LATMFSEEFATMFSEELATMMFNVTLATIVEDFSRRKLVLQARTSLLWIVLFTSLEHSFHYHMQRLKVVNDSVYVLALDIVYH</sequence>
<organism evidence="1">
    <name type="scientific">Arion vulgaris</name>
    <dbReference type="NCBI Taxonomy" id="1028688"/>
    <lineage>
        <taxon>Eukaryota</taxon>
        <taxon>Metazoa</taxon>
        <taxon>Spiralia</taxon>
        <taxon>Lophotrochozoa</taxon>
        <taxon>Mollusca</taxon>
        <taxon>Gastropoda</taxon>
        <taxon>Heterobranchia</taxon>
        <taxon>Euthyneura</taxon>
        <taxon>Panpulmonata</taxon>
        <taxon>Eupulmonata</taxon>
        <taxon>Stylommatophora</taxon>
        <taxon>Helicina</taxon>
        <taxon>Arionoidea</taxon>
        <taxon>Arionidae</taxon>
        <taxon>Arion</taxon>
    </lineage>
</organism>
<reference evidence="1" key="1">
    <citation type="submission" date="2014-12" db="EMBL/GenBank/DDBJ databases">
        <title>Insight into the proteome of Arion vulgaris.</title>
        <authorList>
            <person name="Aradska J."/>
            <person name="Bulat T."/>
            <person name="Smidak R."/>
            <person name="Sarate P."/>
            <person name="Gangsoo J."/>
            <person name="Sialana F."/>
            <person name="Bilban M."/>
            <person name="Lubec G."/>
        </authorList>
    </citation>
    <scope>NUCLEOTIDE SEQUENCE</scope>
    <source>
        <tissue evidence="1">Skin</tissue>
    </source>
</reference>
<feature type="non-terminal residue" evidence="1">
    <location>
        <position position="1"/>
    </location>
</feature>
<dbReference type="AlphaFoldDB" id="A0A0B6YLX4"/>
<proteinExistence type="predicted"/>
<protein>
    <submittedName>
        <fullName evidence="1">Uncharacterized protein</fullName>
    </submittedName>
</protein>
<name>A0A0B6YLX4_9EUPU</name>
<gene>
    <name evidence="1" type="primary">ORF29641</name>
</gene>